<evidence type="ECO:0000313" key="2">
    <source>
        <dbReference type="Proteomes" id="UP000185596"/>
    </source>
</evidence>
<protein>
    <recommendedName>
        <fullName evidence="3">NYN domain-containing protein</fullName>
    </recommendedName>
</protein>
<gene>
    <name evidence="1" type="ORF">BU204_15370</name>
</gene>
<dbReference type="Gene3D" id="3.40.50.1010">
    <property type="entry name" value="5'-nuclease"/>
    <property type="match status" value="1"/>
</dbReference>
<accession>A0A1Q8CQG2</accession>
<name>A0A1Q8CQG2_9PSEU</name>
<keyword evidence="2" id="KW-1185">Reference proteome</keyword>
<organism evidence="1 2">
    <name type="scientific">Actinophytocola xanthii</name>
    <dbReference type="NCBI Taxonomy" id="1912961"/>
    <lineage>
        <taxon>Bacteria</taxon>
        <taxon>Bacillati</taxon>
        <taxon>Actinomycetota</taxon>
        <taxon>Actinomycetes</taxon>
        <taxon>Pseudonocardiales</taxon>
        <taxon>Pseudonocardiaceae</taxon>
    </lineage>
</organism>
<reference evidence="1 2" key="1">
    <citation type="submission" date="2016-12" db="EMBL/GenBank/DDBJ databases">
        <title>The draft genome sequence of Actinophytocola sp. 11-183.</title>
        <authorList>
            <person name="Wang W."/>
            <person name="Yuan L."/>
        </authorList>
    </citation>
    <scope>NUCLEOTIDE SEQUENCE [LARGE SCALE GENOMIC DNA]</scope>
    <source>
        <strain evidence="1 2">11-183</strain>
    </source>
</reference>
<proteinExistence type="predicted"/>
<dbReference type="AlphaFoldDB" id="A0A1Q8CQG2"/>
<comment type="caution">
    <text evidence="1">The sequence shown here is derived from an EMBL/GenBank/DDBJ whole genome shotgun (WGS) entry which is preliminary data.</text>
</comment>
<evidence type="ECO:0008006" key="3">
    <source>
        <dbReference type="Google" id="ProtNLM"/>
    </source>
</evidence>
<dbReference type="STRING" id="1912961.BU204_15370"/>
<sequence>MKDEKGDKVFNGKREKGIDVLCALAVVTESLKSNVDLVILASADSDLAPALDQALDLGEAKIETTSWFDATRPRQSSQLRPTSRTVWNTRLGQSEFERCWDRNEY</sequence>
<dbReference type="EMBL" id="MSIE01000027">
    <property type="protein sequence ID" value="OLF16588.1"/>
    <property type="molecule type" value="Genomic_DNA"/>
</dbReference>
<evidence type="ECO:0000313" key="1">
    <source>
        <dbReference type="EMBL" id="OLF16588.1"/>
    </source>
</evidence>
<dbReference type="Proteomes" id="UP000185596">
    <property type="component" value="Unassembled WGS sequence"/>
</dbReference>